<feature type="domain" description="CHAT" evidence="1">
    <location>
        <begin position="629"/>
        <end position="904"/>
    </location>
</feature>
<dbReference type="InterPro" id="IPR011990">
    <property type="entry name" value="TPR-like_helical_dom_sf"/>
</dbReference>
<sequence length="906" mass="100052">MKSKVVSSFFKAVSRRILKLTLLAVLAFTTTIGVPVLSAQQVEVVSSTKTQTTNAQLLLQQGIELYEAQKFSEAATVWHRAASAFAQQADNLKRALALSNLSLAYQELGQWEDAQGASTTSLNLLKNLENSAPSLSYWEILAKALNTQGSLEWAKGRLEEALSTWKQASATYAKAGNQAGLIGSSLNQAKALQALGLSRQAAKTLEQVNQILKSESDPSLKATGLRYLGNALRQIGALAESRQVLAQSVQLAGQTTTKALTLLELGNTERALSNRAIAIGKKQEEIEHAKFAINFYEEASKLGSQVQPQLNQLSLLIETGQWSDVGKLVSQVQQSIANLPLSRTAIYARLNLARSLTCLKSDVYTEAISCRSSVRREQLLVHTFAQETPLWAEIAQILATAVQQAHSLQDRRAESYALGQLGEVYQLAGQLPAARKLTEQALFIAQQIQAPEIRYRWEWQLGRLLAQQGNSKGAIASYSIAVDTLGSVRSNLLTINPDVQFSFRDQAEPVYRELVDLLLSPQGSSDPSQENLERAIATIDALQLAELENYLGCYLGQTVPLKQNFEQVSHQAAFIYPIILKDRLEVLFKLPGQPLRHFQHPVQQRVVKETVEKLRRAILGYSRANITDISQQVYQWLLEPLEPYLKSSSEVETLVFVLDTDLQNIPMAALYDGKAKEYLIEKKYALTLVPNAVLFNLTAKLRELKVLAAGISSPMEVENHRFDAINATAELQQIQQVASSSKILLNSQFTPANMQQDLTSDAFTVVHLATHGNFSSDPEQTFILAYNELLKSRDLENLLTSRKQKATGAIELLVLSACQTGEGDNRAPLGLAGLAVRSGANSTLGTLWKVSDESTVKLMEQFYKHLNQPGVSKGQALHRAQQALLKEPKYQNPYYWAPYVLVGNWL</sequence>
<dbReference type="SMART" id="SM00028">
    <property type="entry name" value="TPR"/>
    <property type="match status" value="6"/>
</dbReference>
<dbReference type="Gene3D" id="1.25.40.10">
    <property type="entry name" value="Tetratricopeptide repeat domain"/>
    <property type="match status" value="2"/>
</dbReference>
<gene>
    <name evidence="2" type="ORF">KME32_11170</name>
</gene>
<dbReference type="EMBL" id="JAHHHN010000005">
    <property type="protein sequence ID" value="MBW4561695.1"/>
    <property type="molecule type" value="Genomic_DNA"/>
</dbReference>
<dbReference type="PANTHER" id="PTHR10098">
    <property type="entry name" value="RAPSYN-RELATED"/>
    <property type="match status" value="1"/>
</dbReference>
<dbReference type="PANTHER" id="PTHR10098:SF112">
    <property type="entry name" value="SLR0380 PROTEIN"/>
    <property type="match status" value="1"/>
</dbReference>
<comment type="caution">
    <text evidence="2">The sequence shown here is derived from an EMBL/GenBank/DDBJ whole genome shotgun (WGS) entry which is preliminary data.</text>
</comment>
<dbReference type="AlphaFoldDB" id="A0A951UH23"/>
<dbReference type="Proteomes" id="UP000715781">
    <property type="component" value="Unassembled WGS sequence"/>
</dbReference>
<organism evidence="2 3">
    <name type="scientific">Mojavia pulchra JT2-VF2</name>
    <dbReference type="NCBI Taxonomy" id="287848"/>
    <lineage>
        <taxon>Bacteria</taxon>
        <taxon>Bacillati</taxon>
        <taxon>Cyanobacteriota</taxon>
        <taxon>Cyanophyceae</taxon>
        <taxon>Nostocales</taxon>
        <taxon>Nostocaceae</taxon>
    </lineage>
</organism>
<dbReference type="Pfam" id="PF12770">
    <property type="entry name" value="CHAT"/>
    <property type="match status" value="1"/>
</dbReference>
<dbReference type="InterPro" id="IPR024983">
    <property type="entry name" value="CHAT_dom"/>
</dbReference>
<evidence type="ECO:0000259" key="1">
    <source>
        <dbReference type="Pfam" id="PF12770"/>
    </source>
</evidence>
<dbReference type="SUPFAM" id="SSF48452">
    <property type="entry name" value="TPR-like"/>
    <property type="match status" value="2"/>
</dbReference>
<accession>A0A951UH23</accession>
<evidence type="ECO:0000313" key="3">
    <source>
        <dbReference type="Proteomes" id="UP000715781"/>
    </source>
</evidence>
<evidence type="ECO:0000313" key="2">
    <source>
        <dbReference type="EMBL" id="MBW4561695.1"/>
    </source>
</evidence>
<name>A0A951UH23_9NOST</name>
<proteinExistence type="predicted"/>
<dbReference type="InterPro" id="IPR019734">
    <property type="entry name" value="TPR_rpt"/>
</dbReference>
<reference evidence="2" key="1">
    <citation type="submission" date="2021-05" db="EMBL/GenBank/DDBJ databases">
        <authorList>
            <person name="Pietrasiak N."/>
            <person name="Ward R."/>
            <person name="Stajich J.E."/>
            <person name="Kurbessoian T."/>
        </authorList>
    </citation>
    <scope>NUCLEOTIDE SEQUENCE</scope>
    <source>
        <strain evidence="2">JT2-VF2</strain>
    </source>
</reference>
<reference evidence="2" key="2">
    <citation type="journal article" date="2022" name="Microbiol. Resour. Announc.">
        <title>Metagenome Sequencing to Explore Phylogenomics of Terrestrial Cyanobacteria.</title>
        <authorList>
            <person name="Ward R.D."/>
            <person name="Stajich J.E."/>
            <person name="Johansen J.R."/>
            <person name="Huntemann M."/>
            <person name="Clum A."/>
            <person name="Foster B."/>
            <person name="Foster B."/>
            <person name="Roux S."/>
            <person name="Palaniappan K."/>
            <person name="Varghese N."/>
            <person name="Mukherjee S."/>
            <person name="Reddy T.B.K."/>
            <person name="Daum C."/>
            <person name="Copeland A."/>
            <person name="Chen I.A."/>
            <person name="Ivanova N.N."/>
            <person name="Kyrpides N.C."/>
            <person name="Shapiro N."/>
            <person name="Eloe-Fadrosh E.A."/>
            <person name="Pietrasiak N."/>
        </authorList>
    </citation>
    <scope>NUCLEOTIDE SEQUENCE</scope>
    <source>
        <strain evidence="2">JT2-VF2</strain>
    </source>
</reference>
<protein>
    <submittedName>
        <fullName evidence="2">CHAT domain-containing protein</fullName>
    </submittedName>
</protein>